<proteinExistence type="inferred from homology"/>
<sequence length="289" mass="31745">MASACHWTHLIRFIAKEDGRIHLGQIDSKRFPDVGLAIFEGRDVDASCISGSVFDGVVTDRKLRVARLLSPLSMDQTPLIRCLGLNYRDHAKEANMPIPDVPVLFIKPRTALNGPYPAKINIPKIAQDDTADYEAELAVVISKDCRDVPESEAYQYVLGYTSSNDVSARAQQLKNSQWCFGKGLDGSAPIGPVLVSAEAIPDPHELDIKAIHNSNIVQDSNTREMIFNVPKTIAFLSQGTTLERGTIILTGTGPGIGMVRQPKVVLRHGDDMRVYIQGIGTLINEVYHE</sequence>
<keyword evidence="5" id="KW-1185">Reference proteome</keyword>
<comment type="caution">
    <text evidence="4">The sequence shown here is derived from an EMBL/GenBank/DDBJ whole genome shotgun (WGS) entry which is preliminary data.</text>
</comment>
<accession>A0ABY6U8B3</accession>
<dbReference type="Pfam" id="PF01557">
    <property type="entry name" value="FAA_hydrolase"/>
    <property type="match status" value="1"/>
</dbReference>
<evidence type="ECO:0000313" key="5">
    <source>
        <dbReference type="Proteomes" id="UP000766486"/>
    </source>
</evidence>
<gene>
    <name evidence="4" type="ORF">CLO192961_LOCUS192607</name>
</gene>
<dbReference type="InterPro" id="IPR011234">
    <property type="entry name" value="Fumarylacetoacetase-like_C"/>
</dbReference>
<dbReference type="EMBL" id="CABFNS010000753">
    <property type="protein sequence ID" value="VUC26550.1"/>
    <property type="molecule type" value="Genomic_DNA"/>
</dbReference>
<dbReference type="Gene3D" id="3.90.850.10">
    <property type="entry name" value="Fumarylacetoacetase-like, C-terminal domain"/>
    <property type="match status" value="1"/>
</dbReference>
<dbReference type="PANTHER" id="PTHR11820:SF112">
    <property type="entry name" value="FUMARYLACETOACETATE HYDROLASE FAMILY PROTEIN (AFU_ORTHOLOGUE AFUA_1G02370)-RELATED"/>
    <property type="match status" value="1"/>
</dbReference>
<evidence type="ECO:0000256" key="2">
    <source>
        <dbReference type="ARBA" id="ARBA00022723"/>
    </source>
</evidence>
<dbReference type="PANTHER" id="PTHR11820">
    <property type="entry name" value="ACYLPYRUVASE"/>
    <property type="match status" value="1"/>
</dbReference>
<keyword evidence="2" id="KW-0479">Metal-binding</keyword>
<evidence type="ECO:0000259" key="3">
    <source>
        <dbReference type="Pfam" id="PF01557"/>
    </source>
</evidence>
<evidence type="ECO:0000313" key="4">
    <source>
        <dbReference type="EMBL" id="VUC26550.1"/>
    </source>
</evidence>
<reference evidence="4 5" key="1">
    <citation type="submission" date="2019-06" db="EMBL/GenBank/DDBJ databases">
        <authorList>
            <person name="Broberg M."/>
        </authorList>
    </citation>
    <scope>NUCLEOTIDE SEQUENCE [LARGE SCALE GENOMIC DNA]</scope>
</reference>
<feature type="domain" description="Fumarylacetoacetase-like C-terminal" evidence="3">
    <location>
        <begin position="80"/>
        <end position="286"/>
    </location>
</feature>
<dbReference type="Proteomes" id="UP000766486">
    <property type="component" value="Unassembled WGS sequence"/>
</dbReference>
<organism evidence="4 5">
    <name type="scientific">Bionectria ochroleuca</name>
    <name type="common">Gliocladium roseum</name>
    <dbReference type="NCBI Taxonomy" id="29856"/>
    <lineage>
        <taxon>Eukaryota</taxon>
        <taxon>Fungi</taxon>
        <taxon>Dikarya</taxon>
        <taxon>Ascomycota</taxon>
        <taxon>Pezizomycotina</taxon>
        <taxon>Sordariomycetes</taxon>
        <taxon>Hypocreomycetidae</taxon>
        <taxon>Hypocreales</taxon>
        <taxon>Bionectriaceae</taxon>
        <taxon>Clonostachys</taxon>
    </lineage>
</organism>
<dbReference type="SUPFAM" id="SSF56529">
    <property type="entry name" value="FAH"/>
    <property type="match status" value="1"/>
</dbReference>
<evidence type="ECO:0000256" key="1">
    <source>
        <dbReference type="ARBA" id="ARBA00010211"/>
    </source>
</evidence>
<dbReference type="InterPro" id="IPR036663">
    <property type="entry name" value="Fumarylacetoacetase_C_sf"/>
</dbReference>
<comment type="similarity">
    <text evidence="1">Belongs to the FAH family.</text>
</comment>
<protein>
    <recommendedName>
        <fullName evidence="3">Fumarylacetoacetase-like C-terminal domain-containing protein</fullName>
    </recommendedName>
</protein>
<name>A0ABY6U8B3_BIOOC</name>